<feature type="coiled-coil region" evidence="3">
    <location>
        <begin position="115"/>
        <end position="329"/>
    </location>
</feature>
<evidence type="ECO:0000256" key="1">
    <source>
        <dbReference type="ARBA" id="ARBA00023054"/>
    </source>
</evidence>
<feature type="domain" description="RRM" evidence="5">
    <location>
        <begin position="779"/>
        <end position="844"/>
    </location>
</feature>
<comment type="caution">
    <text evidence="6">The sequence shown here is derived from an EMBL/GenBank/DDBJ whole genome shotgun (WGS) entry which is preliminary data.</text>
</comment>
<dbReference type="GO" id="GO:0003723">
    <property type="term" value="F:RNA binding"/>
    <property type="evidence" value="ECO:0007669"/>
    <property type="project" value="UniProtKB-UniRule"/>
</dbReference>
<dbReference type="PANTHER" id="PTHR31342">
    <property type="entry name" value="PROTEIN CHUP1, CHLOROPLASTIC"/>
    <property type="match status" value="1"/>
</dbReference>
<feature type="region of interest" description="Disordered" evidence="4">
    <location>
        <begin position="444"/>
        <end position="512"/>
    </location>
</feature>
<keyword evidence="7" id="KW-1185">Reference proteome</keyword>
<reference evidence="6" key="1">
    <citation type="submission" date="2023-03" db="EMBL/GenBank/DDBJ databases">
        <title>Chromosome-scale reference genome and RAD-based genetic map of yellow starthistle (Centaurea solstitialis) reveal putative structural variation and QTLs associated with invader traits.</title>
        <authorList>
            <person name="Reatini B."/>
            <person name="Cang F.A."/>
            <person name="Jiang Q."/>
            <person name="Mckibben M.T.W."/>
            <person name="Barker M.S."/>
            <person name="Rieseberg L.H."/>
            <person name="Dlugosch K.M."/>
        </authorList>
    </citation>
    <scope>NUCLEOTIDE SEQUENCE</scope>
    <source>
        <strain evidence="6">CAN-66</strain>
        <tissue evidence="6">Leaf</tissue>
    </source>
</reference>
<proteinExistence type="predicted"/>
<dbReference type="GO" id="GO:0055028">
    <property type="term" value="C:cortical microtubule"/>
    <property type="evidence" value="ECO:0007669"/>
    <property type="project" value="TreeGrafter"/>
</dbReference>
<gene>
    <name evidence="6" type="ORF">OSB04_004406</name>
</gene>
<evidence type="ECO:0000256" key="3">
    <source>
        <dbReference type="SAM" id="Coils"/>
    </source>
</evidence>
<sequence length="908" mass="102110">MAEDNDEDEDKYNKFMLCFSSLRLMNVCLDCSNRSWVSRSDHQASNPLHFDPLSTDKHEDLPHSDILVNDLSPVSRSNGDKDTPDLLPEFNDLVKEFHKKPNVSPMKDSDLQRPKDAHDQEITSLRNLVKILKERESNLEIQLLEYYGLKEQETAVMELQNRLKLNNMEAKLFALKIESLQADNRRLEAQMADYTKAVSDLEAARSKIKTLKKKLRSETEQNKKQMLDFQQRVQKMQQDEHENAAGIDPEIGSSLDKLKGLEAEVEELRKSNHSLQLENDDLGRRLDCVQMLATSVLEDSETEKLREETQNLKKENEDLSKEIERLQADRCGDLEELVYLRWINACLRHELRNYQPGPGKTTARDLSKSLSPRSEEKAKQLILEYAKKEGGAEKGIDLLDIDSGRWSTSQASVFGDQFDEASVDESVHHKNNNNKFFGKLIRVIRGKPSPNPPHPIRSHSRNPSLGRSGSGGDDMISFNDSYNAVQRPRTSTGGSSSKRSLDSSQRLSHRHSDNADFYKQLDSIADVGGDGDTGSRSSSRVRGAGIAMGMGVGPAVSAEFCYALMRDWLVDSGTSVSAADALCRLNHVELRGKSIRIMWCQKDPILRKNGSGNLFVKNLDLGVRDVRLEEVFGGLEGFFLFDSEESSKEAICGLDGSMLDGKKLIVTKFVKKSERKEPEFTNVYVKNLDEDYSESSLKEKFSEYGKVTSAVIMNDTKGKSRGFGFVNFESHTDAKMAIEALNDAEIGSKKWFVGKAMMKAARDMFLQRKAGSQPNPNASNLFVRNLATSVNAEDLKKVFGAFGRVIFAKVMCYKNGVSKGIGYICFSNPQEAKKAMDFLNGDYLVYVFLVCIFEQKEPLTKCGLQKIPKVEKFEVKVEKDDVANEASILDDDHDGASKDDECLTNSDW</sequence>
<dbReference type="InterPro" id="IPR012677">
    <property type="entry name" value="Nucleotide-bd_a/b_plait_sf"/>
</dbReference>
<accession>A0AA38TWR9</accession>
<organism evidence="6 7">
    <name type="scientific">Centaurea solstitialis</name>
    <name type="common">yellow star-thistle</name>
    <dbReference type="NCBI Taxonomy" id="347529"/>
    <lineage>
        <taxon>Eukaryota</taxon>
        <taxon>Viridiplantae</taxon>
        <taxon>Streptophyta</taxon>
        <taxon>Embryophyta</taxon>
        <taxon>Tracheophyta</taxon>
        <taxon>Spermatophyta</taxon>
        <taxon>Magnoliopsida</taxon>
        <taxon>eudicotyledons</taxon>
        <taxon>Gunneridae</taxon>
        <taxon>Pentapetalae</taxon>
        <taxon>asterids</taxon>
        <taxon>campanulids</taxon>
        <taxon>Asterales</taxon>
        <taxon>Asteraceae</taxon>
        <taxon>Carduoideae</taxon>
        <taxon>Cardueae</taxon>
        <taxon>Centaureinae</taxon>
        <taxon>Centaurea</taxon>
    </lineage>
</organism>
<evidence type="ECO:0000313" key="6">
    <source>
        <dbReference type="EMBL" id="KAJ9568440.1"/>
    </source>
</evidence>
<dbReference type="InterPro" id="IPR040265">
    <property type="entry name" value="CHUP1/IPGA1-like"/>
</dbReference>
<dbReference type="EMBL" id="JARYMX010000001">
    <property type="protein sequence ID" value="KAJ9568440.1"/>
    <property type="molecule type" value="Genomic_DNA"/>
</dbReference>
<keyword evidence="1 3" id="KW-0175">Coiled coil</keyword>
<keyword evidence="2" id="KW-0694">RNA-binding</keyword>
<name>A0AA38TWR9_9ASTR</name>
<evidence type="ECO:0000259" key="5">
    <source>
        <dbReference type="PROSITE" id="PS50102"/>
    </source>
</evidence>
<dbReference type="Gene3D" id="3.30.70.330">
    <property type="match status" value="2"/>
</dbReference>
<feature type="region of interest" description="Disordered" evidence="4">
    <location>
        <begin position="887"/>
        <end position="908"/>
    </location>
</feature>
<dbReference type="Proteomes" id="UP001172457">
    <property type="component" value="Chromosome 1"/>
</dbReference>
<dbReference type="PROSITE" id="PS50102">
    <property type="entry name" value="RRM"/>
    <property type="match status" value="2"/>
</dbReference>
<dbReference type="AlphaFoldDB" id="A0AA38TWR9"/>
<dbReference type="Pfam" id="PF00076">
    <property type="entry name" value="RRM_1"/>
    <property type="match status" value="2"/>
</dbReference>
<feature type="domain" description="RRM" evidence="5">
    <location>
        <begin position="681"/>
        <end position="758"/>
    </location>
</feature>
<evidence type="ECO:0000256" key="4">
    <source>
        <dbReference type="SAM" id="MobiDB-lite"/>
    </source>
</evidence>
<protein>
    <recommendedName>
        <fullName evidence="5">RRM domain-containing protein</fullName>
    </recommendedName>
</protein>
<dbReference type="SMART" id="SM00360">
    <property type="entry name" value="RRM"/>
    <property type="match status" value="3"/>
</dbReference>
<dbReference type="GO" id="GO:0072699">
    <property type="term" value="P:protein localization to cortical microtubule cytoskeleton"/>
    <property type="evidence" value="ECO:0007669"/>
    <property type="project" value="TreeGrafter"/>
</dbReference>
<feature type="compositionally biased region" description="Low complexity" evidence="4">
    <location>
        <begin position="486"/>
        <end position="506"/>
    </location>
</feature>
<dbReference type="InterPro" id="IPR035979">
    <property type="entry name" value="RBD_domain_sf"/>
</dbReference>
<evidence type="ECO:0000313" key="7">
    <source>
        <dbReference type="Proteomes" id="UP001172457"/>
    </source>
</evidence>
<dbReference type="SUPFAM" id="SSF54928">
    <property type="entry name" value="RNA-binding domain, RBD"/>
    <property type="match status" value="2"/>
</dbReference>
<dbReference type="PANTHER" id="PTHR31342:SF4">
    <property type="entry name" value="ACTIN BINDING PROTEIN FAMILY"/>
    <property type="match status" value="1"/>
</dbReference>
<evidence type="ECO:0000256" key="2">
    <source>
        <dbReference type="PROSITE-ProRule" id="PRU00176"/>
    </source>
</evidence>
<dbReference type="InterPro" id="IPR000504">
    <property type="entry name" value="RRM_dom"/>
</dbReference>